<sequence length="70" mass="8668">MKEERKDTPRYQVWRMYWIQKLLEQNEQSTYKPISPHKTPEQFRAEMRADYERQLQAIRQEITPELLSAQ</sequence>
<evidence type="ECO:0000313" key="1">
    <source>
        <dbReference type="EMBL" id="GHO97261.1"/>
    </source>
</evidence>
<dbReference type="EMBL" id="BNJK01000001">
    <property type="protein sequence ID" value="GHO97261.1"/>
    <property type="molecule type" value="Genomic_DNA"/>
</dbReference>
<organism evidence="1 2">
    <name type="scientific">Reticulibacter mediterranei</name>
    <dbReference type="NCBI Taxonomy" id="2778369"/>
    <lineage>
        <taxon>Bacteria</taxon>
        <taxon>Bacillati</taxon>
        <taxon>Chloroflexota</taxon>
        <taxon>Ktedonobacteria</taxon>
        <taxon>Ktedonobacterales</taxon>
        <taxon>Reticulibacteraceae</taxon>
        <taxon>Reticulibacter</taxon>
    </lineage>
</organism>
<protein>
    <submittedName>
        <fullName evidence="1">Uncharacterized protein</fullName>
    </submittedName>
</protein>
<accession>A0A8J3IW86</accession>
<name>A0A8J3IW86_9CHLR</name>
<dbReference type="Proteomes" id="UP000597444">
    <property type="component" value="Unassembled WGS sequence"/>
</dbReference>
<keyword evidence="2" id="KW-1185">Reference proteome</keyword>
<proteinExistence type="predicted"/>
<dbReference type="AlphaFoldDB" id="A0A8J3IW86"/>
<comment type="caution">
    <text evidence="1">The sequence shown here is derived from an EMBL/GenBank/DDBJ whole genome shotgun (WGS) entry which is preliminary data.</text>
</comment>
<dbReference type="RefSeq" id="WP_220207835.1">
    <property type="nucleotide sequence ID" value="NZ_BNJK01000001.1"/>
</dbReference>
<evidence type="ECO:0000313" key="2">
    <source>
        <dbReference type="Proteomes" id="UP000597444"/>
    </source>
</evidence>
<reference evidence="1" key="1">
    <citation type="submission" date="2020-10" db="EMBL/GenBank/DDBJ databases">
        <title>Taxonomic study of unclassified bacteria belonging to the class Ktedonobacteria.</title>
        <authorList>
            <person name="Yabe S."/>
            <person name="Wang C.M."/>
            <person name="Zheng Y."/>
            <person name="Sakai Y."/>
            <person name="Cavaletti L."/>
            <person name="Monciardini P."/>
            <person name="Donadio S."/>
        </authorList>
    </citation>
    <scope>NUCLEOTIDE SEQUENCE</scope>
    <source>
        <strain evidence="1">ID150040</strain>
    </source>
</reference>
<gene>
    <name evidence="1" type="ORF">KSF_073090</name>
</gene>